<keyword evidence="2" id="KW-1185">Reference proteome</keyword>
<evidence type="ECO:0000313" key="1">
    <source>
        <dbReference type="EMBL" id="KAI9902708.1"/>
    </source>
</evidence>
<dbReference type="EMBL" id="CM047941">
    <property type="protein sequence ID" value="KAI9902708.1"/>
    <property type="molecule type" value="Genomic_DNA"/>
</dbReference>
<reference evidence="1" key="1">
    <citation type="submission" date="2022-10" db="EMBL/GenBank/DDBJ databases">
        <title>Complete Genome of Trichothecium roseum strain YXFP-22015, a Plant Pathogen Isolated from Citrus.</title>
        <authorList>
            <person name="Wang Y."/>
            <person name="Zhu L."/>
        </authorList>
    </citation>
    <scope>NUCLEOTIDE SEQUENCE</scope>
    <source>
        <strain evidence="1">YXFP-22015</strain>
    </source>
</reference>
<sequence>MSDTEGTPTRAGAWTEKATNEFLLRIIKQYKKERKSINWKTFNMPGRTTKSLQNMWTKVNKQLEELPDGEGGSEPTPVKRVRKKAIKKELGEEGDDEQPLTPVAGKKRAAPKTPKANKRVKKEAASPEDNDDELMADA</sequence>
<proteinExistence type="predicted"/>
<organism evidence="1 2">
    <name type="scientific">Trichothecium roseum</name>
    <dbReference type="NCBI Taxonomy" id="47278"/>
    <lineage>
        <taxon>Eukaryota</taxon>
        <taxon>Fungi</taxon>
        <taxon>Dikarya</taxon>
        <taxon>Ascomycota</taxon>
        <taxon>Pezizomycotina</taxon>
        <taxon>Sordariomycetes</taxon>
        <taxon>Hypocreomycetidae</taxon>
        <taxon>Hypocreales</taxon>
        <taxon>Hypocreales incertae sedis</taxon>
        <taxon>Trichothecium</taxon>
    </lineage>
</organism>
<comment type="caution">
    <text evidence="1">The sequence shown here is derived from an EMBL/GenBank/DDBJ whole genome shotgun (WGS) entry which is preliminary data.</text>
</comment>
<gene>
    <name evidence="1" type="ORF">N3K66_002060</name>
</gene>
<accession>A0ACC0VB65</accession>
<dbReference type="Proteomes" id="UP001163324">
    <property type="component" value="Chromosome 2"/>
</dbReference>
<name>A0ACC0VB65_9HYPO</name>
<evidence type="ECO:0000313" key="2">
    <source>
        <dbReference type="Proteomes" id="UP001163324"/>
    </source>
</evidence>
<protein>
    <submittedName>
        <fullName evidence="1">Uncharacterized protein</fullName>
    </submittedName>
</protein>